<keyword evidence="1" id="KW-1185">Reference proteome</keyword>
<accession>A0A1I7WQK2</accession>
<dbReference type="AlphaFoldDB" id="A0A1I7WQK2"/>
<protein>
    <submittedName>
        <fullName evidence="2">Transcriptional regulator</fullName>
    </submittedName>
</protein>
<organism evidence="1 2">
    <name type="scientific">Heterorhabditis bacteriophora</name>
    <name type="common">Entomopathogenic nematode worm</name>
    <dbReference type="NCBI Taxonomy" id="37862"/>
    <lineage>
        <taxon>Eukaryota</taxon>
        <taxon>Metazoa</taxon>
        <taxon>Ecdysozoa</taxon>
        <taxon>Nematoda</taxon>
        <taxon>Chromadorea</taxon>
        <taxon>Rhabditida</taxon>
        <taxon>Rhabditina</taxon>
        <taxon>Rhabditomorpha</taxon>
        <taxon>Strongyloidea</taxon>
        <taxon>Heterorhabditidae</taxon>
        <taxon>Heterorhabditis</taxon>
    </lineage>
</organism>
<sequence length="30" mass="3695">MDSVVDIRRYFEIYILKIVEHLKIPTFENI</sequence>
<name>A0A1I7WQK2_HETBA</name>
<reference evidence="2" key="1">
    <citation type="submission" date="2016-11" db="UniProtKB">
        <authorList>
            <consortium name="WormBaseParasite"/>
        </authorList>
    </citation>
    <scope>IDENTIFICATION</scope>
</reference>
<dbReference type="Proteomes" id="UP000095283">
    <property type="component" value="Unplaced"/>
</dbReference>
<evidence type="ECO:0000313" key="1">
    <source>
        <dbReference type="Proteomes" id="UP000095283"/>
    </source>
</evidence>
<evidence type="ECO:0000313" key="2">
    <source>
        <dbReference type="WBParaSite" id="Hba_07454"/>
    </source>
</evidence>
<dbReference type="WBParaSite" id="Hba_07454">
    <property type="protein sequence ID" value="Hba_07454"/>
    <property type="gene ID" value="Hba_07454"/>
</dbReference>
<proteinExistence type="predicted"/>